<feature type="compositionally biased region" description="Polar residues" evidence="1">
    <location>
        <begin position="1"/>
        <end position="16"/>
    </location>
</feature>
<dbReference type="Proteomes" id="UP000006663">
    <property type="component" value="Plasmid pHBOR03"/>
</dbReference>
<organism evidence="2 3">
    <name type="scientific">Halogeometricum borinquense (strain ATCC 700274 / DSM 11551 / JCM 10706 / KCTC 4070 / PR3)</name>
    <dbReference type="NCBI Taxonomy" id="469382"/>
    <lineage>
        <taxon>Archaea</taxon>
        <taxon>Methanobacteriati</taxon>
        <taxon>Methanobacteriota</taxon>
        <taxon>Stenosarchaea group</taxon>
        <taxon>Halobacteria</taxon>
        <taxon>Halobacteriales</taxon>
        <taxon>Haloferacaceae</taxon>
        <taxon>Halogeometricum</taxon>
    </lineage>
</organism>
<sequence>MSTNDSTKTCAYTATKTEPETWHGESRSEWNRSASTWDCPHPVAKQSQLTAEMNSEPEYCLFHTHPEKIKDGVESRAFVTTIQQSDVESDAVARRKKQFIGATFGYLEIDAALKEQDEHRLGADDDYPIVFDHAVFKGGLSAQDVVFQQPIRACYTQFDCIDRSESHIPDLGVRNKYAVDFNGAEFAGRYHKAYVGGATYEAVNFRHAEFTNDGTVRFGGAAVTADGQVRFDGVTFRTDGGVSFAATRFQNGEYIVTFRGSSFTGDTVSFSNSEFHGSGTTEFTGTTFNTHVRFTDAEFNTTGGVSFISCRFRGNAGTTLRGA</sequence>
<dbReference type="KEGG" id="hbo:Hbor_38290"/>
<geneLocation type="plasmid" evidence="2 3">
    <name>pHBOR03</name>
</geneLocation>
<dbReference type="AlphaFoldDB" id="E4NVS3"/>
<reference evidence="3" key="1">
    <citation type="journal article" date="2009" name="Stand. Genomic Sci.">
        <title>Complete genome sequence of Halogeometricum borinquense type strain (PR3).</title>
        <authorList>
            <person name="Malfatti S."/>
            <person name="Tindall B.J."/>
            <person name="Schneider S."/>
            <person name="Fahnrich R."/>
            <person name="Lapidus A."/>
            <person name="Labuttii K."/>
            <person name="Copeland A."/>
            <person name="Glavina Del Rio T."/>
            <person name="Nolan M."/>
            <person name="Chen F."/>
            <person name="Lucas S."/>
            <person name="Tice H."/>
            <person name="Cheng J.F."/>
            <person name="Bruce D."/>
            <person name="Goodwin L."/>
            <person name="Pitluck S."/>
            <person name="Anderson I."/>
            <person name="Pati A."/>
            <person name="Ivanova N."/>
            <person name="Mavromatis K."/>
            <person name="Chen A."/>
            <person name="Palaniappan K."/>
            <person name="D'haeseleer P."/>
            <person name="Goker M."/>
            <person name="Bristow J."/>
            <person name="Eisen J.A."/>
            <person name="Markowitz V."/>
            <person name="Hugenholtz P."/>
            <person name="Kyrpides N.C."/>
            <person name="Klenk H.P."/>
            <person name="Chain P."/>
        </authorList>
    </citation>
    <scope>NUCLEOTIDE SEQUENCE [LARGE SCALE GENOMIC DNA]</scope>
    <source>
        <strain evidence="3">ATCC 700274 / DSM 11551 / JCM 10706 / KCTC 4070 / PR3</strain>
        <plasmid evidence="3">pHBOR03</plasmid>
    </source>
</reference>
<keyword evidence="3" id="KW-1185">Reference proteome</keyword>
<keyword evidence="2" id="KW-0614">Plasmid</keyword>
<accession>E4NVS3</accession>
<feature type="region of interest" description="Disordered" evidence="1">
    <location>
        <begin position="1"/>
        <end position="29"/>
    </location>
</feature>
<name>E4NVS3_HALBP</name>
<evidence type="ECO:0000313" key="2">
    <source>
        <dbReference type="EMBL" id="ADQ69143.1"/>
    </source>
</evidence>
<evidence type="ECO:0000256" key="1">
    <source>
        <dbReference type="SAM" id="MobiDB-lite"/>
    </source>
</evidence>
<protein>
    <recommendedName>
        <fullName evidence="4">Pentapeptide repeat-containing protein</fullName>
    </recommendedName>
</protein>
<evidence type="ECO:0008006" key="4">
    <source>
        <dbReference type="Google" id="ProtNLM"/>
    </source>
</evidence>
<evidence type="ECO:0000313" key="3">
    <source>
        <dbReference type="Proteomes" id="UP000006663"/>
    </source>
</evidence>
<dbReference type="EMBL" id="CP001693">
    <property type="protein sequence ID" value="ADQ69143.1"/>
    <property type="molecule type" value="Genomic_DNA"/>
</dbReference>
<gene>
    <name evidence="2" type="ordered locus">Hbor_38290</name>
</gene>
<proteinExistence type="predicted"/>
<dbReference type="HOGENOM" id="CLU_859449_0_0_2"/>
<feature type="compositionally biased region" description="Basic and acidic residues" evidence="1">
    <location>
        <begin position="17"/>
        <end position="29"/>
    </location>
</feature>